<protein>
    <recommendedName>
        <fullName evidence="3">Flagellar basal body rod modification protein</fullName>
    </recommendedName>
</protein>
<organism evidence="1 2">
    <name type="scientific">Enterococcus cecorum</name>
    <dbReference type="NCBI Taxonomy" id="44008"/>
    <lineage>
        <taxon>Bacteria</taxon>
        <taxon>Bacillati</taxon>
        <taxon>Bacillota</taxon>
        <taxon>Bacilli</taxon>
        <taxon>Lactobacillales</taxon>
        <taxon>Enterococcaceae</taxon>
        <taxon>Enterococcus</taxon>
    </lineage>
</organism>
<sequence length="142" mass="15470">MPINDLTQINTMTTVASQNQKNNPSEISMDDFLKILAASMSNPALSGGESSSGNQGTDYISQFVEFTSLQQLQTLGKSLDSTLKLQQQQQAFSLIGKVVTLDDNGQEVTGKVDKVKIIDGHPKLLIDQHEYPSESVKEVKNA</sequence>
<dbReference type="RefSeq" id="WP_113783595.1">
    <property type="nucleotide sequence ID" value="NZ_JAKUDR010000001.1"/>
</dbReference>
<dbReference type="Proteomes" id="UP000252800">
    <property type="component" value="Unassembled WGS sequence"/>
</dbReference>
<dbReference type="AlphaFoldDB" id="A0A366SK84"/>
<proteinExistence type="predicted"/>
<comment type="caution">
    <text evidence="1">The sequence shown here is derived from an EMBL/GenBank/DDBJ whole genome shotgun (WGS) entry which is preliminary data.</text>
</comment>
<dbReference type="EMBL" id="LEOY01000002">
    <property type="protein sequence ID" value="RBR31745.1"/>
    <property type="molecule type" value="Genomic_DNA"/>
</dbReference>
<accession>A0A366SK84</accession>
<reference evidence="1 2" key="1">
    <citation type="submission" date="2015-06" db="EMBL/GenBank/DDBJ databases">
        <title>The Genome Sequence of Enterococcus cecorum 170AEA1.</title>
        <authorList>
            <consortium name="The Broad Institute Genomics Platform"/>
            <consortium name="The Broad Institute Genome Sequencing Center for Infectious Disease"/>
            <person name="Earl A.M."/>
            <person name="Van Tyne D."/>
            <person name="Lebreton F."/>
            <person name="Saavedra J.T."/>
            <person name="Gilmore M.S."/>
            <person name="Manson McGuire A."/>
            <person name="Clock S."/>
            <person name="Crupain M."/>
            <person name="Rangan U."/>
            <person name="Young S."/>
            <person name="Abouelleil A."/>
            <person name="Cao P."/>
            <person name="Chapman S.B."/>
            <person name="Griggs A."/>
            <person name="Priest M."/>
            <person name="Shea T."/>
            <person name="Wortman J."/>
            <person name="Nusbaum C."/>
            <person name="Birren B."/>
        </authorList>
    </citation>
    <scope>NUCLEOTIDE SEQUENCE [LARGE SCALE GENOMIC DNA]</scope>
    <source>
        <strain evidence="1 2">170AEA1</strain>
    </source>
</reference>
<gene>
    <name evidence="1" type="ORF">EB18_00168</name>
</gene>
<evidence type="ECO:0000313" key="2">
    <source>
        <dbReference type="Proteomes" id="UP000252800"/>
    </source>
</evidence>
<name>A0A366SK84_9ENTE</name>
<evidence type="ECO:0000313" key="1">
    <source>
        <dbReference type="EMBL" id="RBR31745.1"/>
    </source>
</evidence>
<evidence type="ECO:0008006" key="3">
    <source>
        <dbReference type="Google" id="ProtNLM"/>
    </source>
</evidence>